<keyword evidence="4" id="KW-0274">FAD</keyword>
<dbReference type="PANTHER" id="PTHR43429">
    <property type="entry name" value="PYRIDINE NUCLEOTIDE-DISULFIDE OXIDOREDUCTASE DOMAIN-CONTAINING"/>
    <property type="match status" value="1"/>
</dbReference>
<gene>
    <name evidence="6" type="ORF">ATZ36_00765</name>
</gene>
<organism evidence="6 7">
    <name type="scientific">Endomicrobium trichonymphae</name>
    <dbReference type="NCBI Taxonomy" id="1408204"/>
    <lineage>
        <taxon>Bacteria</taxon>
        <taxon>Pseudomonadati</taxon>
        <taxon>Elusimicrobiota</taxon>
        <taxon>Endomicrobiia</taxon>
        <taxon>Endomicrobiales</taxon>
        <taxon>Endomicrobiaceae</taxon>
        <taxon>Candidatus Endomicrobiellum</taxon>
    </lineage>
</organism>
<proteinExistence type="inferred from homology"/>
<dbReference type="InterPro" id="IPR016156">
    <property type="entry name" value="FAD/NAD-linked_Rdtase_dimer_sf"/>
</dbReference>
<keyword evidence="7" id="KW-1185">Reference proteome</keyword>
<dbReference type="InterPro" id="IPR050260">
    <property type="entry name" value="FAD-bd_OxRdtase"/>
</dbReference>
<dbReference type="SUPFAM" id="SSF51905">
    <property type="entry name" value="FAD/NAD(P)-binding domain"/>
    <property type="match status" value="2"/>
</dbReference>
<evidence type="ECO:0000259" key="5">
    <source>
        <dbReference type="Pfam" id="PF07992"/>
    </source>
</evidence>
<dbReference type="EMBL" id="LNVX01000314">
    <property type="protein sequence ID" value="OEG70551.1"/>
    <property type="molecule type" value="Genomic_DNA"/>
</dbReference>
<sequence length="422" mass="46002">MKYLIIGNSAAGVNAADVIRANDKKGSITIISNEELGAYGRPLISYYLSGKVKPERMYYRSEDFYKSRNIEVLLNTEVEEVDVKKKEVLAAGGKKLSYDKLLIATGSSPFIPPVKNLDLSKQENVFTFLTYKDSIKLKKKITVKSKVVIAGAGLIGLKAAEGLFGQVASITVIDLADRIMASVLDKTSADIIQGHMEQNGIDFKLQTRICEVHGERNASRVVLSNGETLDCDILIMAVGVRPNINLAKEAGIKTVKGIIVNEYMRTSVKDIYAAGDCVESVDMLSNESKVLALWPNASNQGETAGFNMTGTEVKAPAAFAMNAISFFGLQLISAGVIGSSKTNEIVTASAENKLRRLNISNDKLVGFVLINCNLRAGIYTALINDRTKLSTLEYDITSKDIGLDVYPKEERIKKIWNHKGGC</sequence>
<keyword evidence="3" id="KW-0285">Flavoprotein</keyword>
<dbReference type="PRINTS" id="PR00368">
    <property type="entry name" value="FADPNR"/>
</dbReference>
<dbReference type="Gene3D" id="3.30.390.30">
    <property type="match status" value="1"/>
</dbReference>
<dbReference type="Proteomes" id="UP000095237">
    <property type="component" value="Unassembled WGS sequence"/>
</dbReference>
<dbReference type="InterPro" id="IPR036188">
    <property type="entry name" value="FAD/NAD-bd_sf"/>
</dbReference>
<dbReference type="AlphaFoldDB" id="A0A1E5IJF4"/>
<reference evidence="6 7" key="1">
    <citation type="submission" date="2015-11" db="EMBL/GenBank/DDBJ databases">
        <title>Evidence for parallel genomic evolution in an endosymbiosis of termite gut flagellates.</title>
        <authorList>
            <person name="Zheng H."/>
        </authorList>
    </citation>
    <scope>NUCLEOTIDE SEQUENCE [LARGE SCALE GENOMIC DNA]</scope>
    <source>
        <strain evidence="6 7">CET450</strain>
    </source>
</reference>
<evidence type="ECO:0000256" key="4">
    <source>
        <dbReference type="ARBA" id="ARBA00022827"/>
    </source>
</evidence>
<evidence type="ECO:0000256" key="1">
    <source>
        <dbReference type="ARBA" id="ARBA00001974"/>
    </source>
</evidence>
<feature type="domain" description="FAD/NAD(P)-binding" evidence="5">
    <location>
        <begin position="1"/>
        <end position="301"/>
    </location>
</feature>
<comment type="caution">
    <text evidence="6">The sequence shown here is derived from an EMBL/GenBank/DDBJ whole genome shotgun (WGS) entry which is preliminary data.</text>
</comment>
<dbReference type="Gene3D" id="3.50.50.60">
    <property type="entry name" value="FAD/NAD(P)-binding domain"/>
    <property type="match status" value="2"/>
</dbReference>
<evidence type="ECO:0000256" key="3">
    <source>
        <dbReference type="ARBA" id="ARBA00022630"/>
    </source>
</evidence>
<comment type="cofactor">
    <cofactor evidence="1">
        <name>FAD</name>
        <dbReference type="ChEBI" id="CHEBI:57692"/>
    </cofactor>
</comment>
<dbReference type="PRINTS" id="PR00411">
    <property type="entry name" value="PNDRDTASEI"/>
</dbReference>
<comment type="similarity">
    <text evidence="2">Belongs to the FAD-dependent oxidoreductase family.</text>
</comment>
<protein>
    <recommendedName>
        <fullName evidence="5">FAD/NAD(P)-binding domain-containing protein</fullName>
    </recommendedName>
</protein>
<dbReference type="Pfam" id="PF07992">
    <property type="entry name" value="Pyr_redox_2"/>
    <property type="match status" value="1"/>
</dbReference>
<accession>A0A1E5IJF4</accession>
<dbReference type="PANTHER" id="PTHR43429:SF3">
    <property type="entry name" value="NITRITE REDUCTASE [NAD(P)H]"/>
    <property type="match status" value="1"/>
</dbReference>
<evidence type="ECO:0000313" key="7">
    <source>
        <dbReference type="Proteomes" id="UP000095237"/>
    </source>
</evidence>
<evidence type="ECO:0000256" key="2">
    <source>
        <dbReference type="ARBA" id="ARBA00006442"/>
    </source>
</evidence>
<evidence type="ECO:0000313" key="6">
    <source>
        <dbReference type="EMBL" id="OEG70551.1"/>
    </source>
</evidence>
<dbReference type="GO" id="GO:0016491">
    <property type="term" value="F:oxidoreductase activity"/>
    <property type="evidence" value="ECO:0007669"/>
    <property type="project" value="InterPro"/>
</dbReference>
<dbReference type="InterPro" id="IPR023753">
    <property type="entry name" value="FAD/NAD-binding_dom"/>
</dbReference>
<name>A0A1E5IJF4_ENDTX</name>